<gene>
    <name evidence="7" type="primary">RIM13</name>
    <name evidence="7" type="ORF">Cpir12675_002494</name>
</gene>
<dbReference type="InterPro" id="IPR051297">
    <property type="entry name" value="PalB/RIM13"/>
</dbReference>
<dbReference type="SUPFAM" id="SSF54001">
    <property type="entry name" value="Cysteine proteinases"/>
    <property type="match status" value="1"/>
</dbReference>
<dbReference type="PRINTS" id="PR00704">
    <property type="entry name" value="CALPAIN"/>
</dbReference>
<dbReference type="SMART" id="SM00720">
    <property type="entry name" value="calpain_III"/>
    <property type="match status" value="1"/>
</dbReference>
<dbReference type="EMBL" id="JAWDJO010000049">
    <property type="protein sequence ID" value="KAL1897173.1"/>
    <property type="molecule type" value="Genomic_DNA"/>
</dbReference>
<accession>A0ABR3Z910</accession>
<dbReference type="InterPro" id="IPR038765">
    <property type="entry name" value="Papain-like_cys_pep_sf"/>
</dbReference>
<dbReference type="PANTHER" id="PTHR46143:SF1">
    <property type="entry name" value="CALPAIN-7"/>
    <property type="match status" value="1"/>
</dbReference>
<feature type="active site" evidence="5">
    <location>
        <position position="376"/>
    </location>
</feature>
<dbReference type="PROSITE" id="PS50203">
    <property type="entry name" value="CALPAIN_CAT"/>
    <property type="match status" value="1"/>
</dbReference>
<name>A0ABR3Z910_9PEZI</name>
<evidence type="ECO:0000256" key="3">
    <source>
        <dbReference type="ARBA" id="ARBA00022801"/>
    </source>
</evidence>
<keyword evidence="8" id="KW-1185">Reference proteome</keyword>
<evidence type="ECO:0000256" key="4">
    <source>
        <dbReference type="ARBA" id="ARBA00022807"/>
    </source>
</evidence>
<keyword evidence="3 5" id="KW-0378">Hydrolase</keyword>
<keyword evidence="4 5" id="KW-0788">Thiol protease</keyword>
<dbReference type="Proteomes" id="UP001583280">
    <property type="component" value="Unassembled WGS sequence"/>
</dbReference>
<dbReference type="GO" id="GO:0006508">
    <property type="term" value="P:proteolysis"/>
    <property type="evidence" value="ECO:0007669"/>
    <property type="project" value="UniProtKB-KW"/>
</dbReference>
<proteinExistence type="inferred from homology"/>
<dbReference type="PANTHER" id="PTHR46143">
    <property type="entry name" value="CALPAIN-7"/>
    <property type="match status" value="1"/>
</dbReference>
<dbReference type="Pfam" id="PF25435">
    <property type="entry name" value="PalB_C"/>
    <property type="match status" value="1"/>
</dbReference>
<dbReference type="CDD" id="cd00044">
    <property type="entry name" value="CysPc"/>
    <property type="match status" value="1"/>
</dbReference>
<comment type="similarity">
    <text evidence="1">Belongs to the peptidase C2 family. PalB/RIM13 subfamily.</text>
</comment>
<evidence type="ECO:0000256" key="5">
    <source>
        <dbReference type="PROSITE-ProRule" id="PRU00239"/>
    </source>
</evidence>
<evidence type="ECO:0000259" key="6">
    <source>
        <dbReference type="PROSITE" id="PS50203"/>
    </source>
</evidence>
<protein>
    <submittedName>
        <fullName evidence="7">Cysteine protease</fullName>
    </submittedName>
</protein>
<keyword evidence="2 5" id="KW-0645">Protease</keyword>
<dbReference type="Pfam" id="PF00648">
    <property type="entry name" value="Peptidase_C2"/>
    <property type="match status" value="1"/>
</dbReference>
<comment type="caution">
    <text evidence="7">The sequence shown here is derived from an EMBL/GenBank/DDBJ whole genome shotgun (WGS) entry which is preliminary data.</text>
</comment>
<evidence type="ECO:0000256" key="2">
    <source>
        <dbReference type="ARBA" id="ARBA00022670"/>
    </source>
</evidence>
<feature type="active site" evidence="5">
    <location>
        <position position="188"/>
    </location>
</feature>
<feature type="active site" evidence="5">
    <location>
        <position position="356"/>
    </location>
</feature>
<dbReference type="Gene3D" id="3.90.70.10">
    <property type="entry name" value="Cysteine proteinases"/>
    <property type="match status" value="1"/>
</dbReference>
<evidence type="ECO:0000256" key="1">
    <source>
        <dbReference type="ARBA" id="ARBA00010193"/>
    </source>
</evidence>
<dbReference type="InterPro" id="IPR036213">
    <property type="entry name" value="Calpain_III_sf"/>
</dbReference>
<dbReference type="InterPro" id="IPR022684">
    <property type="entry name" value="Calpain_cysteine_protease"/>
</dbReference>
<organism evidence="7 8">
    <name type="scientific">Ceratocystis pirilliformis</name>
    <dbReference type="NCBI Taxonomy" id="259994"/>
    <lineage>
        <taxon>Eukaryota</taxon>
        <taxon>Fungi</taxon>
        <taxon>Dikarya</taxon>
        <taxon>Ascomycota</taxon>
        <taxon>Pezizomycotina</taxon>
        <taxon>Sordariomycetes</taxon>
        <taxon>Hypocreomycetidae</taxon>
        <taxon>Microascales</taxon>
        <taxon>Ceratocystidaceae</taxon>
        <taxon>Ceratocystis</taxon>
    </lineage>
</organism>
<evidence type="ECO:0000313" key="7">
    <source>
        <dbReference type="EMBL" id="KAL1897173.1"/>
    </source>
</evidence>
<dbReference type="GO" id="GO:0008233">
    <property type="term" value="F:peptidase activity"/>
    <property type="evidence" value="ECO:0007669"/>
    <property type="project" value="UniProtKB-KW"/>
</dbReference>
<dbReference type="Gene3D" id="2.60.120.380">
    <property type="match status" value="2"/>
</dbReference>
<dbReference type="Pfam" id="PF01067">
    <property type="entry name" value="Calpain_III"/>
    <property type="match status" value="1"/>
</dbReference>
<reference evidence="7 8" key="1">
    <citation type="journal article" date="2024" name="IMA Fungus">
        <title>IMA Genome - F19 : A genome assembly and annotation guide to empower mycologists, including annotated draft genome sequences of Ceratocystis pirilliformis, Diaporthe australafricana, Fusarium ophioides, Paecilomyces lecythidis, and Sporothrix stenoceras.</title>
        <authorList>
            <person name="Aylward J."/>
            <person name="Wilson A.M."/>
            <person name="Visagie C.M."/>
            <person name="Spraker J."/>
            <person name="Barnes I."/>
            <person name="Buitendag C."/>
            <person name="Ceriani C."/>
            <person name="Del Mar Angel L."/>
            <person name="du Plessis D."/>
            <person name="Fuchs T."/>
            <person name="Gasser K."/>
            <person name="Kramer D."/>
            <person name="Li W."/>
            <person name="Munsamy K."/>
            <person name="Piso A."/>
            <person name="Price J.L."/>
            <person name="Sonnekus B."/>
            <person name="Thomas C."/>
            <person name="van der Nest A."/>
            <person name="van Dijk A."/>
            <person name="van Heerden A."/>
            <person name="van Vuuren N."/>
            <person name="Yilmaz N."/>
            <person name="Duong T.A."/>
            <person name="van der Merwe N.A."/>
            <person name="Wingfield M.J."/>
            <person name="Wingfield B.D."/>
        </authorList>
    </citation>
    <scope>NUCLEOTIDE SEQUENCE [LARGE SCALE GENOMIC DNA]</scope>
    <source>
        <strain evidence="7 8">CMW 12675</strain>
    </source>
</reference>
<evidence type="ECO:0000313" key="8">
    <source>
        <dbReference type="Proteomes" id="UP001583280"/>
    </source>
</evidence>
<dbReference type="InterPro" id="IPR022683">
    <property type="entry name" value="Calpain_III"/>
</dbReference>
<sequence>MSSCRQAQVHEGLASQCNGAKALQHATIAAELYLKAVSEAQSAAERNRLRLKCQEMLTLAEALKGVSSKDGPALSTAMSTRSTAVGSSSRQLSARERAILTHASNLHGCKHPPWDQAPDNSAFRKEPSGILFKDTTNFSLSAIQCENFDGWKRPMEIIRDKSGGDPQRRVSMVVNSNIDLAQDVTTDCSVVASLCSAVKNFKPGKDSLLNGMIYPFDKDSGVPAVSENGKYIFRFHFNGCPRQVVIDDRLPFSRSDKTLFVVDLQNPTSMWPALLEKAYLKVRGGYDFPGSNSCIDLWIMTGWIPEQVFLQKEDLNLDQIWNTLVSGFDSKTVIITLGTGRMSKSEEKALGLVAEHGYGVLQLDHVGNSRKLLVKNPWSTGPTWRCLQDTMSEINPREQQIRTRSFWVTFEDMVQNFESMYLNWNPALFKFRQDHHFMWSVAPVEDMSDTVYKNPQYQMVASEKTSAWILLARHHRDEELQLARERSSSRSDSSLGYMSIVVVEDGKRIFKLPVSGSKGGDFVDSHQTLTKITLDPGKKYTVVPLHDKLPLSSYSFTLSFFTMSPINVGTAPERRVYWQHKSSSWSRRTAGGNSSFPSYGINPQYQFTLKKATSLSLLLSSDAPNIPLHFDIVWTAPGERAQFPLPRRIVVADSQEYVRRSASADEVPVDAGTYNIVCSTFQPNQFTNFSLVVGSDEKIDLNIVPVTNAGKLPVSLPQLVFGEGTSRARIPIGSNHLSRTNAMMHLVHDPQRPSKSSSSFRLSVVYGYGLSEDHVAVTGGGEFEEIKVSLSTTDFDIEPQRIVDTGLWVVVDRIGGRFSTEIVQIELFSDRLLAIGTWEIIE</sequence>
<dbReference type="InterPro" id="IPR001300">
    <property type="entry name" value="Peptidase_C2_calpain_cat"/>
</dbReference>
<dbReference type="InterPro" id="IPR022682">
    <property type="entry name" value="Calpain_domain_III"/>
</dbReference>
<feature type="domain" description="Calpain catalytic" evidence="6">
    <location>
        <begin position="117"/>
        <end position="426"/>
    </location>
</feature>
<dbReference type="SMART" id="SM00230">
    <property type="entry name" value="CysPc"/>
    <property type="match status" value="1"/>
</dbReference>
<dbReference type="SUPFAM" id="SSF49758">
    <property type="entry name" value="Calpain large subunit, middle domain (domain III)"/>
    <property type="match status" value="2"/>
</dbReference>